<evidence type="ECO:0000313" key="2">
    <source>
        <dbReference type="EMBL" id="MFC4986663.1"/>
    </source>
</evidence>
<dbReference type="SUPFAM" id="SSF54427">
    <property type="entry name" value="NTF2-like"/>
    <property type="match status" value="1"/>
</dbReference>
<gene>
    <name evidence="2" type="ORF">ACFPFO_02485</name>
</gene>
<dbReference type="InterPro" id="IPR032710">
    <property type="entry name" value="NTF2-like_dom_sf"/>
</dbReference>
<reference evidence="2 3" key="1">
    <citation type="journal article" date="2019" name="Int. J. Syst. Evol. Microbiol.">
        <title>The Global Catalogue of Microorganisms (GCM) 10K type strain sequencing project: providing services to taxonomists for standard genome sequencing and annotation.</title>
        <authorList>
            <consortium name="The Broad Institute Genomics Platform"/>
            <consortium name="The Broad Institute Genome Sequencing Center for Infectious Disease"/>
            <person name="Wu L."/>
            <person name="Ma J."/>
        </authorList>
    </citation>
    <scope>NUCLEOTIDE SEQUENCE [LARGE SCALE GENOMIC DNA]</scope>
    <source>
        <strain evidence="2 3">CGMCC 1.15824</strain>
    </source>
</reference>
<proteinExistence type="predicted"/>
<feature type="domain" description="SnoaL-like" evidence="1">
    <location>
        <begin position="11"/>
        <end position="110"/>
    </location>
</feature>
<evidence type="ECO:0000259" key="1">
    <source>
        <dbReference type="Pfam" id="PF12680"/>
    </source>
</evidence>
<keyword evidence="3" id="KW-1185">Reference proteome</keyword>
<dbReference type="EMBL" id="JBHSJG010000006">
    <property type="protein sequence ID" value="MFC4986663.1"/>
    <property type="molecule type" value="Genomic_DNA"/>
</dbReference>
<sequence>MSDSDRDDLIDAYFDAMDEADLERVRPVLADDFVYESLAGDLEGAAGLETYLEEVRGLSNTSHQVTLRAHGEDASVAEGVVTGDGDDGRVEAGFCDVFEFDDADERIVRIGVYLNDS</sequence>
<dbReference type="RefSeq" id="WP_114578859.1">
    <property type="nucleotide sequence ID" value="NZ_JAIVEF010000002.1"/>
</dbReference>
<dbReference type="Proteomes" id="UP001595925">
    <property type="component" value="Unassembled WGS sequence"/>
</dbReference>
<dbReference type="Gene3D" id="3.10.450.50">
    <property type="match status" value="1"/>
</dbReference>
<comment type="caution">
    <text evidence="2">The sequence shown here is derived from an EMBL/GenBank/DDBJ whole genome shotgun (WGS) entry which is preliminary data.</text>
</comment>
<accession>A0ABD5QA84</accession>
<name>A0ABD5QA84_9EURY</name>
<dbReference type="InterPro" id="IPR037401">
    <property type="entry name" value="SnoaL-like"/>
</dbReference>
<organism evidence="2 3">
    <name type="scientific">Saliphagus infecundisoli</name>
    <dbReference type="NCBI Taxonomy" id="1849069"/>
    <lineage>
        <taxon>Archaea</taxon>
        <taxon>Methanobacteriati</taxon>
        <taxon>Methanobacteriota</taxon>
        <taxon>Stenosarchaea group</taxon>
        <taxon>Halobacteria</taxon>
        <taxon>Halobacteriales</taxon>
        <taxon>Natrialbaceae</taxon>
        <taxon>Saliphagus</taxon>
    </lineage>
</organism>
<dbReference type="AlphaFoldDB" id="A0ABD5QA84"/>
<evidence type="ECO:0000313" key="3">
    <source>
        <dbReference type="Proteomes" id="UP001595925"/>
    </source>
</evidence>
<dbReference type="Pfam" id="PF12680">
    <property type="entry name" value="SnoaL_2"/>
    <property type="match status" value="1"/>
</dbReference>
<protein>
    <submittedName>
        <fullName evidence="2">Nuclear transport factor 2 family protein</fullName>
    </submittedName>
</protein>